<keyword evidence="2" id="KW-1185">Reference proteome</keyword>
<dbReference type="OrthoDB" id="412787at2759"/>
<feature type="non-terminal residue" evidence="1">
    <location>
        <position position="233"/>
    </location>
</feature>
<dbReference type="Gene3D" id="3.60.10.10">
    <property type="entry name" value="Endonuclease/exonuclease/phosphatase"/>
    <property type="match status" value="1"/>
</dbReference>
<organism evidence="1 2">
    <name type="scientific">Brachionus plicatilis</name>
    <name type="common">Marine rotifer</name>
    <name type="synonym">Brachionus muelleri</name>
    <dbReference type="NCBI Taxonomy" id="10195"/>
    <lineage>
        <taxon>Eukaryota</taxon>
        <taxon>Metazoa</taxon>
        <taxon>Spiralia</taxon>
        <taxon>Gnathifera</taxon>
        <taxon>Rotifera</taxon>
        <taxon>Eurotatoria</taxon>
        <taxon>Monogononta</taxon>
        <taxon>Pseudotrocha</taxon>
        <taxon>Ploima</taxon>
        <taxon>Brachionidae</taxon>
        <taxon>Brachionus</taxon>
    </lineage>
</organism>
<evidence type="ECO:0000313" key="1">
    <source>
        <dbReference type="EMBL" id="RNA07111.1"/>
    </source>
</evidence>
<dbReference type="GO" id="GO:0000175">
    <property type="term" value="F:3'-5'-RNA exonuclease activity"/>
    <property type="evidence" value="ECO:0007669"/>
    <property type="project" value="TreeGrafter"/>
</dbReference>
<dbReference type="STRING" id="10195.A0A3M7Q800"/>
<dbReference type="PANTHER" id="PTHR12121:SF36">
    <property type="entry name" value="ENDONUCLEASE_EXONUCLEASE_PHOSPHATASE DOMAIN-CONTAINING PROTEIN"/>
    <property type="match status" value="1"/>
</dbReference>
<sequence>MDTITWNLIDEGVSKRMINLDENCENRLIRVECYPKDEKREGISVETVAVSPVLKRIDKEKLPMTQRHMYTQNILDNKKIRVLTWNILSKSNCDRNKVYLFCSKKYLDFNYRKILIIKELIGYNADIIFMQECEIHFYNDLKMCFPDYSLFFKQKSHNINDGGIVMFRSDRFRFINSFDINIDKEYENNYLFGNLKSAIQKHPILHDHVKKKGSVAQIMNIQFISNPKAQLLL</sequence>
<protein>
    <submittedName>
        <fullName evidence="1">2-5-phosphodiesterase 12</fullName>
    </submittedName>
</protein>
<proteinExistence type="predicted"/>
<name>A0A3M7Q800_BRAPC</name>
<accession>A0A3M7Q800</accession>
<gene>
    <name evidence="1" type="ORF">BpHYR1_004690</name>
</gene>
<evidence type="ECO:0000313" key="2">
    <source>
        <dbReference type="Proteomes" id="UP000276133"/>
    </source>
</evidence>
<dbReference type="Proteomes" id="UP000276133">
    <property type="component" value="Unassembled WGS sequence"/>
</dbReference>
<dbReference type="AlphaFoldDB" id="A0A3M7Q800"/>
<dbReference type="PANTHER" id="PTHR12121">
    <property type="entry name" value="CARBON CATABOLITE REPRESSOR PROTEIN 4"/>
    <property type="match status" value="1"/>
</dbReference>
<dbReference type="SUPFAM" id="SSF56219">
    <property type="entry name" value="DNase I-like"/>
    <property type="match status" value="1"/>
</dbReference>
<comment type="caution">
    <text evidence="1">The sequence shown here is derived from an EMBL/GenBank/DDBJ whole genome shotgun (WGS) entry which is preliminary data.</text>
</comment>
<dbReference type="InterPro" id="IPR050410">
    <property type="entry name" value="CCR4/nocturin_mRNA_transcr"/>
</dbReference>
<dbReference type="InterPro" id="IPR036691">
    <property type="entry name" value="Endo/exonu/phosph_ase_sf"/>
</dbReference>
<reference evidence="1 2" key="1">
    <citation type="journal article" date="2018" name="Sci. Rep.">
        <title>Genomic signatures of local adaptation to the degree of environmental predictability in rotifers.</title>
        <authorList>
            <person name="Franch-Gras L."/>
            <person name="Hahn C."/>
            <person name="Garcia-Roger E.M."/>
            <person name="Carmona M.J."/>
            <person name="Serra M."/>
            <person name="Gomez A."/>
        </authorList>
    </citation>
    <scope>NUCLEOTIDE SEQUENCE [LARGE SCALE GENOMIC DNA]</scope>
    <source>
        <strain evidence="1">HYR1</strain>
    </source>
</reference>
<dbReference type="EMBL" id="REGN01007154">
    <property type="protein sequence ID" value="RNA07111.1"/>
    <property type="molecule type" value="Genomic_DNA"/>
</dbReference>